<name>A0A0A9H0K1_ARUDO</name>
<proteinExistence type="predicted"/>
<organism evidence="1">
    <name type="scientific">Arundo donax</name>
    <name type="common">Giant reed</name>
    <name type="synonym">Donax arundinaceus</name>
    <dbReference type="NCBI Taxonomy" id="35708"/>
    <lineage>
        <taxon>Eukaryota</taxon>
        <taxon>Viridiplantae</taxon>
        <taxon>Streptophyta</taxon>
        <taxon>Embryophyta</taxon>
        <taxon>Tracheophyta</taxon>
        <taxon>Spermatophyta</taxon>
        <taxon>Magnoliopsida</taxon>
        <taxon>Liliopsida</taxon>
        <taxon>Poales</taxon>
        <taxon>Poaceae</taxon>
        <taxon>PACMAD clade</taxon>
        <taxon>Arundinoideae</taxon>
        <taxon>Arundineae</taxon>
        <taxon>Arundo</taxon>
    </lineage>
</organism>
<reference evidence="1" key="2">
    <citation type="journal article" date="2015" name="Data Brief">
        <title>Shoot transcriptome of the giant reed, Arundo donax.</title>
        <authorList>
            <person name="Barrero R.A."/>
            <person name="Guerrero F.D."/>
            <person name="Moolhuijzen P."/>
            <person name="Goolsby J.A."/>
            <person name="Tidwell J."/>
            <person name="Bellgard S.E."/>
            <person name="Bellgard M.I."/>
        </authorList>
    </citation>
    <scope>NUCLEOTIDE SEQUENCE</scope>
    <source>
        <tissue evidence="1">Shoot tissue taken approximately 20 cm above the soil surface</tissue>
    </source>
</reference>
<dbReference type="AlphaFoldDB" id="A0A0A9H0K1"/>
<evidence type="ECO:0000313" key="1">
    <source>
        <dbReference type="EMBL" id="JAE26393.1"/>
    </source>
</evidence>
<sequence>MAKVREARIRAQALCIHYCCTSWMSGI</sequence>
<accession>A0A0A9H0K1</accession>
<protein>
    <submittedName>
        <fullName evidence="1">Uncharacterized protein</fullName>
    </submittedName>
</protein>
<reference evidence="1" key="1">
    <citation type="submission" date="2014-09" db="EMBL/GenBank/DDBJ databases">
        <authorList>
            <person name="Magalhaes I.L.F."/>
            <person name="Oliveira U."/>
            <person name="Santos F.R."/>
            <person name="Vidigal T.H.D.A."/>
            <person name="Brescovit A.D."/>
            <person name="Santos A.J."/>
        </authorList>
    </citation>
    <scope>NUCLEOTIDE SEQUENCE</scope>
    <source>
        <tissue evidence="1">Shoot tissue taken approximately 20 cm above the soil surface</tissue>
    </source>
</reference>
<dbReference type="EMBL" id="GBRH01171503">
    <property type="protein sequence ID" value="JAE26393.1"/>
    <property type="molecule type" value="Transcribed_RNA"/>
</dbReference>